<accession>A0A2N9X6X0</accession>
<comment type="caution">
    <text evidence="1">The sequence shown here is derived from an EMBL/GenBank/DDBJ whole genome shotgun (WGS) entry which is preliminary data.</text>
</comment>
<reference evidence="1" key="1">
    <citation type="journal article" date="2017" name="MBio">
        <title>Type VI secretion-mediated competition in the bee gut microbiome.</title>
        <authorList>
            <person name="Steele M.I."/>
            <person name="Kwong W.K."/>
            <person name="Powell J.E."/>
            <person name="Whiteley M."/>
            <person name="Moran N.A."/>
        </authorList>
    </citation>
    <scope>NUCLEOTIDE SEQUENCE [LARGE SCALE GENOMIC DNA]</scope>
    <source>
        <strain evidence="1">WkB273</strain>
    </source>
</reference>
<name>A0A2N9X6X0_9NEIS</name>
<gene>
    <name evidence="1" type="ORF">BHC54_05970</name>
</gene>
<evidence type="ECO:0008006" key="3">
    <source>
        <dbReference type="Google" id="ProtNLM"/>
    </source>
</evidence>
<protein>
    <recommendedName>
        <fullName evidence="3">Immunity protein 42</fullName>
    </recommendedName>
</protein>
<evidence type="ECO:0000313" key="1">
    <source>
        <dbReference type="EMBL" id="PIT39264.1"/>
    </source>
</evidence>
<dbReference type="Proteomes" id="UP000230202">
    <property type="component" value="Unassembled WGS sequence"/>
</dbReference>
<keyword evidence="2" id="KW-1185">Reference proteome</keyword>
<proteinExistence type="predicted"/>
<dbReference type="InterPro" id="IPR028958">
    <property type="entry name" value="Imm42"/>
</dbReference>
<dbReference type="EMBL" id="MEIL01000028">
    <property type="protein sequence ID" value="PIT39264.1"/>
    <property type="molecule type" value="Genomic_DNA"/>
</dbReference>
<sequence length="168" mass="19338">MIFGDPYFFCISFDVAYPSENLTDSNIELGIFNFIIEDVFFPGKGGNWTLSMTISHLKEAVDEIESCPEIQESVINSPTFCENLSHSLQFLLETDPRDYELKDVEKLGVNLTPLEFGDCGYYIFYARSKKQEYIFYSYNAGLNFLKKELPLNCVKNVISSIEFNKTEH</sequence>
<evidence type="ECO:0000313" key="2">
    <source>
        <dbReference type="Proteomes" id="UP000230202"/>
    </source>
</evidence>
<dbReference type="Pfam" id="PF15593">
    <property type="entry name" value="Imm42"/>
    <property type="match status" value="1"/>
</dbReference>
<dbReference type="AlphaFoldDB" id="A0A2N9X6X0"/>
<dbReference type="RefSeq" id="WP_100141473.1">
    <property type="nucleotide sequence ID" value="NZ_MEIL01000028.1"/>
</dbReference>
<organism evidence="1 2">
    <name type="scientific">Snodgrassella alvi</name>
    <dbReference type="NCBI Taxonomy" id="1196083"/>
    <lineage>
        <taxon>Bacteria</taxon>
        <taxon>Pseudomonadati</taxon>
        <taxon>Pseudomonadota</taxon>
        <taxon>Betaproteobacteria</taxon>
        <taxon>Neisseriales</taxon>
        <taxon>Neisseriaceae</taxon>
        <taxon>Snodgrassella</taxon>
    </lineage>
</organism>